<sequence length="174" mass="17693">MGLFSAISPGFVAEVLDISNHAVTGAVVFVVFASSAVAQIVLRGDNHLSAQRWGCAILIVGVVVLAISLWASSLPLLLVAAVICGIGQGIIFTNGIASITGELPSHGKADVTSAFFVVVYIAISVPVIGAGAVAAHWGLITAGIVFASIVGLLGAAAFILLTVEDRRGQRPPTH</sequence>
<evidence type="ECO:0000256" key="1">
    <source>
        <dbReference type="SAM" id="Phobius"/>
    </source>
</evidence>
<dbReference type="InterPro" id="IPR011701">
    <property type="entry name" value="MFS"/>
</dbReference>
<gene>
    <name evidence="2" type="ORF">WDS16_04610</name>
</gene>
<dbReference type="EMBL" id="CP147846">
    <property type="protein sequence ID" value="WXG69835.1"/>
    <property type="molecule type" value="Genomic_DNA"/>
</dbReference>
<keyword evidence="1" id="KW-0812">Transmembrane</keyword>
<accession>A0ABZ2PL44</accession>
<evidence type="ECO:0000313" key="2">
    <source>
        <dbReference type="EMBL" id="WXG69835.1"/>
    </source>
</evidence>
<name>A0ABZ2PL44_9NOCA</name>
<protein>
    <submittedName>
        <fullName evidence="2">MFS transporter</fullName>
    </submittedName>
</protein>
<feature type="transmembrane region" description="Helical" evidence="1">
    <location>
        <begin position="111"/>
        <end position="133"/>
    </location>
</feature>
<reference evidence="2 3" key="1">
    <citation type="submission" date="2024-03" db="EMBL/GenBank/DDBJ databases">
        <title>Natural products discovery in diverse microorganisms through a two-stage MS feature dereplication strategy.</title>
        <authorList>
            <person name="Zhang R."/>
        </authorList>
    </citation>
    <scope>NUCLEOTIDE SEQUENCE [LARGE SCALE GENOMIC DNA]</scope>
    <source>
        <strain evidence="2 3">18930</strain>
    </source>
</reference>
<dbReference type="SUPFAM" id="SSF103473">
    <property type="entry name" value="MFS general substrate transporter"/>
    <property type="match status" value="1"/>
</dbReference>
<dbReference type="Pfam" id="PF07690">
    <property type="entry name" value="MFS_1"/>
    <property type="match status" value="1"/>
</dbReference>
<keyword evidence="1" id="KW-1133">Transmembrane helix</keyword>
<feature type="transmembrane region" description="Helical" evidence="1">
    <location>
        <begin position="77"/>
        <end position="99"/>
    </location>
</feature>
<feature type="transmembrane region" description="Helical" evidence="1">
    <location>
        <begin position="20"/>
        <end position="41"/>
    </location>
</feature>
<evidence type="ECO:0000313" key="3">
    <source>
        <dbReference type="Proteomes" id="UP001432000"/>
    </source>
</evidence>
<feature type="transmembrane region" description="Helical" evidence="1">
    <location>
        <begin position="53"/>
        <end position="71"/>
    </location>
</feature>
<dbReference type="Proteomes" id="UP001432000">
    <property type="component" value="Chromosome"/>
</dbReference>
<dbReference type="RefSeq" id="WP_338890857.1">
    <property type="nucleotide sequence ID" value="NZ_CP147846.1"/>
</dbReference>
<dbReference type="InterPro" id="IPR036259">
    <property type="entry name" value="MFS_trans_sf"/>
</dbReference>
<keyword evidence="1" id="KW-0472">Membrane</keyword>
<organism evidence="2 3">
    <name type="scientific">Rhodococcus sovatensis</name>
    <dbReference type="NCBI Taxonomy" id="1805840"/>
    <lineage>
        <taxon>Bacteria</taxon>
        <taxon>Bacillati</taxon>
        <taxon>Actinomycetota</taxon>
        <taxon>Actinomycetes</taxon>
        <taxon>Mycobacteriales</taxon>
        <taxon>Nocardiaceae</taxon>
        <taxon>Rhodococcus</taxon>
    </lineage>
</organism>
<dbReference type="Gene3D" id="1.20.1250.20">
    <property type="entry name" value="MFS general substrate transporter like domains"/>
    <property type="match status" value="1"/>
</dbReference>
<feature type="transmembrane region" description="Helical" evidence="1">
    <location>
        <begin position="139"/>
        <end position="161"/>
    </location>
</feature>
<keyword evidence="3" id="KW-1185">Reference proteome</keyword>
<proteinExistence type="predicted"/>